<accession>I4AI22</accession>
<dbReference type="STRING" id="880071.Fleli_1169"/>
<dbReference type="RefSeq" id="WP_014797064.1">
    <property type="nucleotide sequence ID" value="NC_018018.1"/>
</dbReference>
<dbReference type="Proteomes" id="UP000006054">
    <property type="component" value="Chromosome"/>
</dbReference>
<dbReference type="Pfam" id="PF19937">
    <property type="entry name" value="GldC-like"/>
    <property type="match status" value="1"/>
</dbReference>
<dbReference type="KEGG" id="fli:Fleli_1169"/>
<dbReference type="EMBL" id="CP003345">
    <property type="protein sequence ID" value="AFM03607.1"/>
    <property type="molecule type" value="Genomic_DNA"/>
</dbReference>
<dbReference type="HOGENOM" id="CLU_170347_0_0_10"/>
<name>I4AI22_BERLS</name>
<reference evidence="2" key="1">
    <citation type="submission" date="2012-06" db="EMBL/GenBank/DDBJ databases">
        <title>The complete genome of Flexibacter litoralis DSM 6794.</title>
        <authorList>
            <person name="Lucas S."/>
            <person name="Copeland A."/>
            <person name="Lapidus A."/>
            <person name="Glavina del Rio T."/>
            <person name="Dalin E."/>
            <person name="Tice H."/>
            <person name="Bruce D."/>
            <person name="Goodwin L."/>
            <person name="Pitluck S."/>
            <person name="Peters L."/>
            <person name="Ovchinnikova G."/>
            <person name="Lu M."/>
            <person name="Kyrpides N."/>
            <person name="Mavromatis K."/>
            <person name="Ivanova N."/>
            <person name="Brettin T."/>
            <person name="Detter J.C."/>
            <person name="Han C."/>
            <person name="Larimer F."/>
            <person name="Land M."/>
            <person name="Hauser L."/>
            <person name="Markowitz V."/>
            <person name="Cheng J.-F."/>
            <person name="Hugenholtz P."/>
            <person name="Woyke T."/>
            <person name="Wu D."/>
            <person name="Spring S."/>
            <person name="Lang E."/>
            <person name="Kopitz M."/>
            <person name="Brambilla E."/>
            <person name="Klenk H.-P."/>
            <person name="Eisen J.A."/>
        </authorList>
    </citation>
    <scope>NUCLEOTIDE SEQUENCE [LARGE SCALE GENOMIC DNA]</scope>
    <source>
        <strain evidence="2">ATCC 23117 / DSM 6794 / NBRC 15988 / NCIMB 1366 / Sio-4</strain>
    </source>
</reference>
<organism evidence="1 2">
    <name type="scientific">Bernardetia litoralis (strain ATCC 23117 / DSM 6794 / NBRC 15988 / NCIMB 1366 / Fx l1 / Sio-4)</name>
    <name type="common">Flexibacter litoralis</name>
    <dbReference type="NCBI Taxonomy" id="880071"/>
    <lineage>
        <taxon>Bacteria</taxon>
        <taxon>Pseudomonadati</taxon>
        <taxon>Bacteroidota</taxon>
        <taxon>Cytophagia</taxon>
        <taxon>Cytophagales</taxon>
        <taxon>Bernardetiaceae</taxon>
        <taxon>Bernardetia</taxon>
    </lineage>
</organism>
<evidence type="ECO:0000313" key="1">
    <source>
        <dbReference type="EMBL" id="AFM03607.1"/>
    </source>
</evidence>
<protein>
    <submittedName>
        <fullName evidence="1">Gliding motility-associated protein GldC</fullName>
    </submittedName>
</protein>
<evidence type="ECO:0000313" key="2">
    <source>
        <dbReference type="Proteomes" id="UP000006054"/>
    </source>
</evidence>
<gene>
    <name evidence="1" type="ordered locus">Fleli_1169</name>
</gene>
<dbReference type="OrthoDB" id="893422at2"/>
<dbReference type="AlphaFoldDB" id="I4AI22"/>
<dbReference type="InterPro" id="IPR019854">
    <property type="entry name" value="Motility-assoc_prot_GldC"/>
</dbReference>
<dbReference type="NCBIfam" id="TIGR03515">
    <property type="entry name" value="GldC"/>
    <property type="match status" value="1"/>
</dbReference>
<keyword evidence="2" id="KW-1185">Reference proteome</keyword>
<proteinExistence type="predicted"/>
<sequence>MKQSEIRFSIELDDKDLPEKIFWKASDSGQQLEEAKAIALAIWDGHEKNCLRLDLWTKDMPVEEMKGFSINIMGGMADTLLRATNDDYMAQEIHQLCEKLAVYLKESQQNTEK</sequence>
<dbReference type="eggNOG" id="ENOG503176X">
    <property type="taxonomic scope" value="Bacteria"/>
</dbReference>